<reference evidence="6 7" key="1">
    <citation type="journal article" date="2016" name="Front. Microbiol.">
        <title>Comparative Genomics Analysis of Streptomyces Species Reveals Their Adaptation to the Marine Environment and Their Diversity at the Genomic Level.</title>
        <authorList>
            <person name="Tian X."/>
            <person name="Zhang Z."/>
            <person name="Yang T."/>
            <person name="Chen M."/>
            <person name="Li J."/>
            <person name="Chen F."/>
            <person name="Yang J."/>
            <person name="Li W."/>
            <person name="Zhang B."/>
            <person name="Zhang Z."/>
            <person name="Wu J."/>
            <person name="Zhang C."/>
            <person name="Long L."/>
            <person name="Xiao J."/>
        </authorList>
    </citation>
    <scope>NUCLEOTIDE SEQUENCE [LARGE SCALE GENOMIC DNA]</scope>
    <source>
        <strain evidence="6 7">SCSIO 10390</strain>
    </source>
</reference>
<accession>A0A1E7JQ44</accession>
<dbReference type="NCBIfam" id="TIGR02772">
    <property type="entry name" value="Ku_bact"/>
    <property type="match status" value="1"/>
</dbReference>
<keyword evidence="3" id="KW-0227">DNA damage</keyword>
<dbReference type="OrthoDB" id="9795084at2"/>
<keyword evidence="7" id="KW-1185">Reference proteome</keyword>
<feature type="compositionally biased region" description="Low complexity" evidence="4">
    <location>
        <begin position="273"/>
        <end position="304"/>
    </location>
</feature>
<keyword evidence="3" id="KW-0234">DNA repair</keyword>
<evidence type="ECO:0000256" key="2">
    <source>
        <dbReference type="ARBA" id="ARBA00023172"/>
    </source>
</evidence>
<dbReference type="Pfam" id="PF02735">
    <property type="entry name" value="Ku"/>
    <property type="match status" value="1"/>
</dbReference>
<dbReference type="GO" id="GO:0003690">
    <property type="term" value="F:double-stranded DNA binding"/>
    <property type="evidence" value="ECO:0007669"/>
    <property type="project" value="UniProtKB-UniRule"/>
</dbReference>
<proteinExistence type="inferred from homology"/>
<feature type="compositionally biased region" description="Basic residues" evidence="4">
    <location>
        <begin position="305"/>
        <end position="314"/>
    </location>
</feature>
<comment type="subunit">
    <text evidence="3">Homodimer. Interacts with LigD.</text>
</comment>
<dbReference type="EMBL" id="LJGT01000038">
    <property type="protein sequence ID" value="OEU90380.1"/>
    <property type="molecule type" value="Genomic_DNA"/>
</dbReference>
<evidence type="ECO:0000256" key="4">
    <source>
        <dbReference type="SAM" id="MobiDB-lite"/>
    </source>
</evidence>
<dbReference type="GO" id="GO:0006310">
    <property type="term" value="P:DNA recombination"/>
    <property type="evidence" value="ECO:0007669"/>
    <property type="project" value="UniProtKB-KW"/>
</dbReference>
<name>A0A1E7JQ44_9ACTN</name>
<feature type="region of interest" description="Disordered" evidence="4">
    <location>
        <begin position="254"/>
        <end position="325"/>
    </location>
</feature>
<dbReference type="PANTHER" id="PTHR41251:SF1">
    <property type="entry name" value="NON-HOMOLOGOUS END JOINING PROTEIN KU"/>
    <property type="match status" value="1"/>
</dbReference>
<feature type="domain" description="Ku" evidence="5">
    <location>
        <begin position="53"/>
        <end position="181"/>
    </location>
</feature>
<dbReference type="InterPro" id="IPR016194">
    <property type="entry name" value="SPOC-like_C_dom_sf"/>
</dbReference>
<evidence type="ECO:0000256" key="3">
    <source>
        <dbReference type="HAMAP-Rule" id="MF_01875"/>
    </source>
</evidence>
<dbReference type="CDD" id="cd00789">
    <property type="entry name" value="KU_like"/>
    <property type="match status" value="1"/>
</dbReference>
<comment type="caution">
    <text evidence="6">The sequence shown here is derived from an EMBL/GenBank/DDBJ whole genome shotgun (WGS) entry which is preliminary data.</text>
</comment>
<dbReference type="SUPFAM" id="SSF100939">
    <property type="entry name" value="SPOC domain-like"/>
    <property type="match status" value="1"/>
</dbReference>
<sequence>MARAVWSGSLTFGLVTLPVQLATATESHTVRFHQLERGTSDRVRNKRVNERTGKEVPYDKIVKGYDTGGGEYVVVEPAELDEITPGRSQAIEISGFVELDAIEPAYFDSTYFLQPRKEQANVYGLLRDALAETGRAGIAVMSMRQKDYLVAVHEQGGVLVMHTLHWADEVRDPHETLSNLPPRSEAPARERKMASQLIEAMAMEWNPHDYRDRTQERVRELVEAKRAGETVEKAEKPPESTNVVDLMSMLEASVDQARSSRTGTGRKEKAARSKAGTGAGARAGTKSGAKSGTTSGTRGGTAKKTAGKKPARKRSGPDLGGLTKDELYQLATEADVPGRSRMNRAELERAVARSAKSAA</sequence>
<organism evidence="6 7">
    <name type="scientific">Streptomyces abyssalis</name>
    <dbReference type="NCBI Taxonomy" id="933944"/>
    <lineage>
        <taxon>Bacteria</taxon>
        <taxon>Bacillati</taxon>
        <taxon>Actinomycetota</taxon>
        <taxon>Actinomycetes</taxon>
        <taxon>Kitasatosporales</taxon>
        <taxon>Streptomycetaceae</taxon>
        <taxon>Streptomyces</taxon>
    </lineage>
</organism>
<protein>
    <recommendedName>
        <fullName evidence="3">Non-homologous end joining protein Ku</fullName>
    </recommendedName>
</protein>
<dbReference type="SMART" id="SM00559">
    <property type="entry name" value="Ku78"/>
    <property type="match status" value="1"/>
</dbReference>
<dbReference type="InterPro" id="IPR006164">
    <property type="entry name" value="DNA_bd_Ku70/Ku80"/>
</dbReference>
<dbReference type="GO" id="GO:0006303">
    <property type="term" value="P:double-strand break repair via nonhomologous end joining"/>
    <property type="evidence" value="ECO:0007669"/>
    <property type="project" value="UniProtKB-UniRule"/>
</dbReference>
<dbReference type="Proteomes" id="UP000176087">
    <property type="component" value="Unassembled WGS sequence"/>
</dbReference>
<gene>
    <name evidence="3" type="primary">ku</name>
    <name evidence="6" type="ORF">AN215_12920</name>
</gene>
<dbReference type="RefSeq" id="WP_070009243.1">
    <property type="nucleotide sequence ID" value="NZ_LJGS01000036.1"/>
</dbReference>
<evidence type="ECO:0000259" key="5">
    <source>
        <dbReference type="SMART" id="SM00559"/>
    </source>
</evidence>
<keyword evidence="1 3" id="KW-0238">DNA-binding</keyword>
<keyword evidence="2 3" id="KW-0233">DNA recombination</keyword>
<dbReference type="HAMAP" id="MF_01875">
    <property type="entry name" value="Prokaryotic_Ku"/>
    <property type="match status" value="1"/>
</dbReference>
<comment type="similarity">
    <text evidence="3">Belongs to the prokaryotic Ku family.</text>
</comment>
<dbReference type="PANTHER" id="PTHR41251">
    <property type="entry name" value="NON-HOMOLOGOUS END JOINING PROTEIN KU"/>
    <property type="match status" value="1"/>
</dbReference>
<evidence type="ECO:0000313" key="7">
    <source>
        <dbReference type="Proteomes" id="UP000176087"/>
    </source>
</evidence>
<comment type="function">
    <text evidence="3">With LigD forms a non-homologous end joining (NHEJ) DNA repair enzyme, which repairs dsDNA breaks with reduced fidelity. Binds linear dsDNA with 5'- and 3'- overhangs but not closed circular dsDNA nor ssDNA. Recruits and stimulates the ligase activity of LigD.</text>
</comment>
<evidence type="ECO:0000313" key="6">
    <source>
        <dbReference type="EMBL" id="OEU90380.1"/>
    </source>
</evidence>
<dbReference type="PATRIC" id="fig|933944.5.peg.5646"/>
<dbReference type="STRING" id="933944.AN215_12920"/>
<dbReference type="Gene3D" id="2.40.290.10">
    <property type="match status" value="1"/>
</dbReference>
<evidence type="ECO:0000256" key="1">
    <source>
        <dbReference type="ARBA" id="ARBA00023125"/>
    </source>
</evidence>
<dbReference type="InterPro" id="IPR009187">
    <property type="entry name" value="Prok_Ku"/>
</dbReference>
<dbReference type="AlphaFoldDB" id="A0A1E7JQ44"/>